<dbReference type="Pfam" id="PF17645">
    <property type="entry name" value="Amdase"/>
    <property type="match status" value="1"/>
</dbReference>
<sequence length="237" mass="25291">MNMTYPLPDFAPEPKARIGFLLLDTDHGSDREILSLVPADVAASLVRVRNYEGRDLRACKDEIVDAARLVYPDARVDAVGYACTSGSFGELGRLLGGRGPVVTTRDAVVAALAELSVSRIALLTPYTEQLNSVIEADIGAQGIEVRSSCALAIDSNDLIARLSQRTILDIAGRMLAEDAVQAILIGCNALRVASSIRYLEETYGKPVITSNQALVWRLLQISGYSSGNRDGGALLGA</sequence>
<gene>
    <name evidence="1" type="ORF">HDA45_005767</name>
</gene>
<dbReference type="InterPro" id="IPR026286">
    <property type="entry name" value="MaiA/AMDase"/>
</dbReference>
<name>A0A841B9T6_9PSEU</name>
<evidence type="ECO:0000313" key="2">
    <source>
        <dbReference type="Proteomes" id="UP000580861"/>
    </source>
</evidence>
<protein>
    <submittedName>
        <fullName evidence="1">Maleate isomerase</fullName>
        <ecNumber evidence="1">5.2.1.1</ecNumber>
    </submittedName>
</protein>
<keyword evidence="2" id="KW-1185">Reference proteome</keyword>
<dbReference type="PANTHER" id="PTHR40267">
    <property type="entry name" value="BLR3294 PROTEIN"/>
    <property type="match status" value="1"/>
</dbReference>
<accession>A0A841B9T6</accession>
<dbReference type="EMBL" id="JACHMX010000001">
    <property type="protein sequence ID" value="MBB5855680.1"/>
    <property type="molecule type" value="Genomic_DNA"/>
</dbReference>
<reference evidence="1 2" key="1">
    <citation type="submission" date="2020-08" db="EMBL/GenBank/DDBJ databases">
        <title>Sequencing the genomes of 1000 actinobacteria strains.</title>
        <authorList>
            <person name="Klenk H.-P."/>
        </authorList>
    </citation>
    <scope>NUCLEOTIDE SEQUENCE [LARGE SCALE GENOMIC DNA]</scope>
    <source>
        <strain evidence="1 2">DSM 45272</strain>
    </source>
</reference>
<dbReference type="GO" id="GO:0050076">
    <property type="term" value="F:maleate isomerase activity"/>
    <property type="evidence" value="ECO:0007669"/>
    <property type="project" value="UniProtKB-EC"/>
</dbReference>
<dbReference type="EC" id="5.2.1.1" evidence="1"/>
<comment type="caution">
    <text evidence="1">The sequence shown here is derived from an EMBL/GenBank/DDBJ whole genome shotgun (WGS) entry which is preliminary data.</text>
</comment>
<dbReference type="Proteomes" id="UP000580861">
    <property type="component" value="Unassembled WGS sequence"/>
</dbReference>
<dbReference type="PANTHER" id="PTHR40267:SF1">
    <property type="entry name" value="BLR3294 PROTEIN"/>
    <property type="match status" value="1"/>
</dbReference>
<dbReference type="AlphaFoldDB" id="A0A841B9T6"/>
<dbReference type="InterPro" id="IPR053714">
    <property type="entry name" value="Iso_Racemase_Enz_sf"/>
</dbReference>
<dbReference type="Gene3D" id="3.40.50.12500">
    <property type="match status" value="1"/>
</dbReference>
<organism evidence="1 2">
    <name type="scientific">Amycolatopsis umgeniensis</name>
    <dbReference type="NCBI Taxonomy" id="336628"/>
    <lineage>
        <taxon>Bacteria</taxon>
        <taxon>Bacillati</taxon>
        <taxon>Actinomycetota</taxon>
        <taxon>Actinomycetes</taxon>
        <taxon>Pseudonocardiales</taxon>
        <taxon>Pseudonocardiaceae</taxon>
        <taxon>Amycolatopsis</taxon>
    </lineage>
</organism>
<dbReference type="PIRSF" id="PIRSF015736">
    <property type="entry name" value="MI"/>
    <property type="match status" value="1"/>
</dbReference>
<evidence type="ECO:0000313" key="1">
    <source>
        <dbReference type="EMBL" id="MBB5855680.1"/>
    </source>
</evidence>
<proteinExistence type="predicted"/>
<keyword evidence="1" id="KW-0413">Isomerase</keyword>